<gene>
    <name evidence="2" type="ORF">ECRASSUSDP1_LOCUS3389</name>
</gene>
<accession>A0AAD1X8Y2</accession>
<keyword evidence="1" id="KW-0175">Coiled coil</keyword>
<feature type="coiled-coil region" evidence="1">
    <location>
        <begin position="44"/>
        <end position="71"/>
    </location>
</feature>
<comment type="caution">
    <text evidence="2">The sequence shown here is derived from an EMBL/GenBank/DDBJ whole genome shotgun (WGS) entry which is preliminary data.</text>
</comment>
<dbReference type="AlphaFoldDB" id="A0AAD1X8Y2"/>
<keyword evidence="3" id="KW-1185">Reference proteome</keyword>
<reference evidence="2" key="1">
    <citation type="submission" date="2023-07" db="EMBL/GenBank/DDBJ databases">
        <authorList>
            <consortium name="AG Swart"/>
            <person name="Singh M."/>
            <person name="Singh A."/>
            <person name="Seah K."/>
            <person name="Emmerich C."/>
        </authorList>
    </citation>
    <scope>NUCLEOTIDE SEQUENCE</scope>
    <source>
        <strain evidence="2">DP1</strain>
    </source>
</reference>
<evidence type="ECO:0000313" key="2">
    <source>
        <dbReference type="EMBL" id="CAI2362071.1"/>
    </source>
</evidence>
<proteinExistence type="predicted"/>
<dbReference type="EMBL" id="CAMPGE010003246">
    <property type="protein sequence ID" value="CAI2362071.1"/>
    <property type="molecule type" value="Genomic_DNA"/>
</dbReference>
<protein>
    <submittedName>
        <fullName evidence="2">Uncharacterized protein</fullName>
    </submittedName>
</protein>
<evidence type="ECO:0000313" key="3">
    <source>
        <dbReference type="Proteomes" id="UP001295684"/>
    </source>
</evidence>
<dbReference type="Proteomes" id="UP001295684">
    <property type="component" value="Unassembled WGS sequence"/>
</dbReference>
<name>A0AAD1X8Y2_EUPCR</name>
<organism evidence="2 3">
    <name type="scientific">Euplotes crassus</name>
    <dbReference type="NCBI Taxonomy" id="5936"/>
    <lineage>
        <taxon>Eukaryota</taxon>
        <taxon>Sar</taxon>
        <taxon>Alveolata</taxon>
        <taxon>Ciliophora</taxon>
        <taxon>Intramacronucleata</taxon>
        <taxon>Spirotrichea</taxon>
        <taxon>Hypotrichia</taxon>
        <taxon>Euplotida</taxon>
        <taxon>Euplotidae</taxon>
        <taxon>Moneuplotes</taxon>
    </lineage>
</organism>
<sequence>MKACFTKLCKSPIKVFCEEHHIFLCYGCNDRYHDQCRVSFIVDSQRITENIATQRNVLKKMEEDQKRLQLDKHINGIEEFILKYQKKINDIQTSLQNSIKQDQCLEYERLLQSILKLNRAFKADIIYQQYSDFIIKFKATNKDYIECIDEPPNETQKSDYSSISQEDSEMSDDLLEEWDQNRDLQQIYERVMECEAHIDKLQKLKIDLSDVCDIQLIEKINEKNIQIENLESISICNCEENKLILSYFLLSSKQKNINTLKLSCGSNCAWEDCEIRSILGSLISSMISMKPKEVYLDGWRINSSELSKLLRACSECESIFITKANLEIVDEIDLGKDINFKCKELEFSSYMTGEFNTLMSHILKGISKSSLKTSLREIRLGKDSTPDLSSLESTVKSLGLSHISFLEVSKLF</sequence>
<evidence type="ECO:0000256" key="1">
    <source>
        <dbReference type="SAM" id="Coils"/>
    </source>
</evidence>